<keyword evidence="1" id="KW-0732">Signal</keyword>
<keyword evidence="3" id="KW-1185">Reference proteome</keyword>
<dbReference type="AlphaFoldDB" id="A0A9N9HIZ8"/>
<dbReference type="EMBL" id="CAJVQA010009460">
    <property type="protein sequence ID" value="CAG8685190.1"/>
    <property type="molecule type" value="Genomic_DNA"/>
</dbReference>
<feature type="non-terminal residue" evidence="2">
    <location>
        <position position="135"/>
    </location>
</feature>
<feature type="chain" id="PRO_5040501518" evidence="1">
    <location>
        <begin position="21"/>
        <end position="135"/>
    </location>
</feature>
<accession>A0A9N9HIZ8</accession>
<dbReference type="OrthoDB" id="2341305at2759"/>
<sequence>MFKKKSVILILFIFVTLVYSLPNPNKPQNGGGQVGEIAIVDFLGLPDEEALGRAVFTQITQDTCRATMQWNEGFTSGNPDDYKFNLDHIDITSDIRPHLLINPPGTAPIEIEFSTFTCLSLVGRRFKIKRKNETI</sequence>
<name>A0A9N9HIZ8_9GLOM</name>
<reference evidence="2" key="1">
    <citation type="submission" date="2021-06" db="EMBL/GenBank/DDBJ databases">
        <authorList>
            <person name="Kallberg Y."/>
            <person name="Tangrot J."/>
            <person name="Rosling A."/>
        </authorList>
    </citation>
    <scope>NUCLEOTIDE SEQUENCE</scope>
    <source>
        <strain evidence="2">FL966</strain>
    </source>
</reference>
<dbReference type="Proteomes" id="UP000789759">
    <property type="component" value="Unassembled WGS sequence"/>
</dbReference>
<evidence type="ECO:0000313" key="2">
    <source>
        <dbReference type="EMBL" id="CAG8685190.1"/>
    </source>
</evidence>
<organism evidence="2 3">
    <name type="scientific">Cetraspora pellucida</name>
    <dbReference type="NCBI Taxonomy" id="1433469"/>
    <lineage>
        <taxon>Eukaryota</taxon>
        <taxon>Fungi</taxon>
        <taxon>Fungi incertae sedis</taxon>
        <taxon>Mucoromycota</taxon>
        <taxon>Glomeromycotina</taxon>
        <taxon>Glomeromycetes</taxon>
        <taxon>Diversisporales</taxon>
        <taxon>Gigasporaceae</taxon>
        <taxon>Cetraspora</taxon>
    </lineage>
</organism>
<evidence type="ECO:0000256" key="1">
    <source>
        <dbReference type="SAM" id="SignalP"/>
    </source>
</evidence>
<gene>
    <name evidence="2" type="ORF">CPELLU_LOCUS11025</name>
</gene>
<evidence type="ECO:0000313" key="3">
    <source>
        <dbReference type="Proteomes" id="UP000789759"/>
    </source>
</evidence>
<comment type="caution">
    <text evidence="2">The sequence shown here is derived from an EMBL/GenBank/DDBJ whole genome shotgun (WGS) entry which is preliminary data.</text>
</comment>
<feature type="signal peptide" evidence="1">
    <location>
        <begin position="1"/>
        <end position="20"/>
    </location>
</feature>
<protein>
    <submittedName>
        <fullName evidence="2">4934_t:CDS:1</fullName>
    </submittedName>
</protein>
<proteinExistence type="predicted"/>